<feature type="domain" description="MACPF" evidence="2">
    <location>
        <begin position="137"/>
        <end position="329"/>
    </location>
</feature>
<dbReference type="OrthoDB" id="1038436at2"/>
<evidence type="ECO:0000259" key="2">
    <source>
        <dbReference type="Pfam" id="PF01823"/>
    </source>
</evidence>
<organism evidence="3 4">
    <name type="scientific">Pedobacter kyonggii</name>
    <dbReference type="NCBI Taxonomy" id="1926871"/>
    <lineage>
        <taxon>Bacteria</taxon>
        <taxon>Pseudomonadati</taxon>
        <taxon>Bacteroidota</taxon>
        <taxon>Sphingobacteriia</taxon>
        <taxon>Sphingobacteriales</taxon>
        <taxon>Sphingobacteriaceae</taxon>
        <taxon>Pedobacter</taxon>
    </lineage>
</organism>
<proteinExistence type="predicted"/>
<dbReference type="EMBL" id="SIXF01000001">
    <property type="protein sequence ID" value="TBO45166.1"/>
    <property type="molecule type" value="Genomic_DNA"/>
</dbReference>
<feature type="signal peptide" evidence="1">
    <location>
        <begin position="1"/>
        <end position="26"/>
    </location>
</feature>
<comment type="caution">
    <text evidence="3">The sequence shown here is derived from an EMBL/GenBank/DDBJ whole genome shotgun (WGS) entry which is preliminary data.</text>
</comment>
<evidence type="ECO:0000313" key="3">
    <source>
        <dbReference type="EMBL" id="TBO45166.1"/>
    </source>
</evidence>
<evidence type="ECO:0000313" key="4">
    <source>
        <dbReference type="Proteomes" id="UP000291819"/>
    </source>
</evidence>
<protein>
    <recommendedName>
        <fullName evidence="2">MACPF domain-containing protein</fullName>
    </recommendedName>
</protein>
<dbReference type="InterPro" id="IPR020864">
    <property type="entry name" value="MACPF"/>
</dbReference>
<name>A0A4Q9HI28_9SPHI</name>
<keyword evidence="1" id="KW-0732">Signal</keyword>
<sequence length="484" mass="54108">MKNNYKLKIICLLCVLTALFSNCKKSDLTEEAKLTNNHNELAFAGDNIYDVLGFGYDVTDRFAEYSSTRSSVIDIAKFVREDPGSYLPKKGVIDYWIYAYGENALSYSNRLSQKYTATSDVFGLFKGEFNLSFAGKDSTSSKYVYSSAKKIIEQQSQQIFSSAENLKNNYLTEKFRSDIYDLSPQLFVEKYGTHILTDITLGARFDFNYESQTNNSKREEAAKAGLKYNGLLAIINVTADIETNSVESSSNFNQTVHYRSIGGDGTKGLVGDISLDNTAPKLTVATWQSSCTFENKVLIKIGENGLMPIEELISDPNKKAEIKAYIKQYIDSKKIGITIDPEENYNPLKEGLLLQTPNGKVFSVINGKARHIQDYGTLTAVYNYETVTITQRPLFPPVRTVVSHIKQITNLSDEGVTEGSPIPPGAELLRDSRDGKIYFFESAQGKYILRHIISPEVANKYYFKLNNARNISSTVGFTIAAPIQ</sequence>
<dbReference type="Pfam" id="PF01823">
    <property type="entry name" value="MACPF"/>
    <property type="match status" value="1"/>
</dbReference>
<dbReference type="RefSeq" id="WP_131028209.1">
    <property type="nucleotide sequence ID" value="NZ_SIXF01000001.1"/>
</dbReference>
<gene>
    <name evidence="3" type="ORF">EYS08_02185</name>
</gene>
<reference evidence="3 4" key="1">
    <citation type="submission" date="2019-02" db="EMBL/GenBank/DDBJ databases">
        <title>Pedobacter kyonggii whole genome sequence analysis.</title>
        <authorList>
            <person name="Dahal R.H."/>
        </authorList>
    </citation>
    <scope>NUCLEOTIDE SEQUENCE [LARGE SCALE GENOMIC DNA]</scope>
    <source>
        <strain evidence="3 4">K-4-11-1</strain>
    </source>
</reference>
<keyword evidence="4" id="KW-1185">Reference proteome</keyword>
<dbReference type="Proteomes" id="UP000291819">
    <property type="component" value="Unassembled WGS sequence"/>
</dbReference>
<feature type="chain" id="PRO_5020233379" description="MACPF domain-containing protein" evidence="1">
    <location>
        <begin position="27"/>
        <end position="484"/>
    </location>
</feature>
<evidence type="ECO:0000256" key="1">
    <source>
        <dbReference type="SAM" id="SignalP"/>
    </source>
</evidence>
<dbReference type="AlphaFoldDB" id="A0A4Q9HI28"/>
<accession>A0A4Q9HI28</accession>